<dbReference type="EMBL" id="OC854846">
    <property type="protein sequence ID" value="CAD7620540.1"/>
    <property type="molecule type" value="Genomic_DNA"/>
</dbReference>
<proteinExistence type="predicted"/>
<dbReference type="Proteomes" id="UP000759131">
    <property type="component" value="Unassembled WGS sequence"/>
</dbReference>
<name>A0A7R9KD04_9ACAR</name>
<accession>A0A7R9KD04</accession>
<dbReference type="AlphaFoldDB" id="A0A7R9KD04"/>
<reference evidence="1" key="1">
    <citation type="submission" date="2020-11" db="EMBL/GenBank/DDBJ databases">
        <authorList>
            <person name="Tran Van P."/>
        </authorList>
    </citation>
    <scope>NUCLEOTIDE SEQUENCE</scope>
</reference>
<keyword evidence="2" id="KW-1185">Reference proteome</keyword>
<gene>
    <name evidence="1" type="ORF">OSB1V03_LOCUS1025</name>
</gene>
<sequence length="64" mass="7311">MYCNFSIMNGQFHDKSVYYRAGSSKGGSVIKVQHVEKIFQKECLGKTSDMSKFKKKCALDILKK</sequence>
<protein>
    <submittedName>
        <fullName evidence="1">Uncharacterized protein</fullName>
    </submittedName>
</protein>
<evidence type="ECO:0000313" key="2">
    <source>
        <dbReference type="Proteomes" id="UP000759131"/>
    </source>
</evidence>
<evidence type="ECO:0000313" key="1">
    <source>
        <dbReference type="EMBL" id="CAD7620540.1"/>
    </source>
</evidence>
<dbReference type="EMBL" id="CAJPIZ010000271">
    <property type="protein sequence ID" value="CAG2100970.1"/>
    <property type="molecule type" value="Genomic_DNA"/>
</dbReference>
<organism evidence="1">
    <name type="scientific">Medioppia subpectinata</name>
    <dbReference type="NCBI Taxonomy" id="1979941"/>
    <lineage>
        <taxon>Eukaryota</taxon>
        <taxon>Metazoa</taxon>
        <taxon>Ecdysozoa</taxon>
        <taxon>Arthropoda</taxon>
        <taxon>Chelicerata</taxon>
        <taxon>Arachnida</taxon>
        <taxon>Acari</taxon>
        <taxon>Acariformes</taxon>
        <taxon>Sarcoptiformes</taxon>
        <taxon>Oribatida</taxon>
        <taxon>Brachypylina</taxon>
        <taxon>Oppioidea</taxon>
        <taxon>Oppiidae</taxon>
        <taxon>Medioppia</taxon>
    </lineage>
</organism>